<keyword evidence="2" id="KW-0547">Nucleotide-binding</keyword>
<dbReference type="SMART" id="SM00382">
    <property type="entry name" value="AAA"/>
    <property type="match status" value="1"/>
</dbReference>
<accession>A0A1N6NUI4</accession>
<proteinExistence type="inferred from homology"/>
<gene>
    <name evidence="5" type="ORF">SAMN05421546_0383</name>
</gene>
<dbReference type="SUPFAM" id="SSF52540">
    <property type="entry name" value="P-loop containing nucleoside triphosphate hydrolases"/>
    <property type="match status" value="1"/>
</dbReference>
<dbReference type="GO" id="GO:0016887">
    <property type="term" value="F:ATP hydrolysis activity"/>
    <property type="evidence" value="ECO:0007669"/>
    <property type="project" value="TreeGrafter"/>
</dbReference>
<dbReference type="InterPro" id="IPR003593">
    <property type="entry name" value="AAA+_ATPase"/>
</dbReference>
<dbReference type="GO" id="GO:0005524">
    <property type="term" value="F:ATP binding"/>
    <property type="evidence" value="ECO:0007669"/>
    <property type="project" value="UniProtKB-KW"/>
</dbReference>
<dbReference type="SUPFAM" id="SSF160246">
    <property type="entry name" value="EspE N-terminal domain-like"/>
    <property type="match status" value="1"/>
</dbReference>
<dbReference type="Gene3D" id="1.10.40.70">
    <property type="match status" value="1"/>
</dbReference>
<dbReference type="Proteomes" id="UP000241788">
    <property type="component" value="Unassembled WGS sequence"/>
</dbReference>
<evidence type="ECO:0000259" key="4">
    <source>
        <dbReference type="PROSITE" id="PS00662"/>
    </source>
</evidence>
<evidence type="ECO:0000313" key="6">
    <source>
        <dbReference type="Proteomes" id="UP000241788"/>
    </source>
</evidence>
<keyword evidence="3" id="KW-0067">ATP-binding</keyword>
<dbReference type="Pfam" id="PF00437">
    <property type="entry name" value="T2SSE"/>
    <property type="match status" value="1"/>
</dbReference>
<protein>
    <submittedName>
        <fullName evidence="5">Type II secretion system protein E (GspE)</fullName>
    </submittedName>
</protein>
<dbReference type="GO" id="GO:0005886">
    <property type="term" value="C:plasma membrane"/>
    <property type="evidence" value="ECO:0007669"/>
    <property type="project" value="TreeGrafter"/>
</dbReference>
<name>A0A1N6NUI4_9GAMM</name>
<dbReference type="FunFam" id="3.40.50.300:FF:000398">
    <property type="entry name" value="Type IV pilus assembly ATPase PilB"/>
    <property type="match status" value="1"/>
</dbReference>
<reference evidence="6" key="1">
    <citation type="submission" date="2017-01" db="EMBL/GenBank/DDBJ databases">
        <authorList>
            <person name="Varghese N."/>
            <person name="Submissions S."/>
        </authorList>
    </citation>
    <scope>NUCLEOTIDE SEQUENCE [LARGE SCALE GENOMIC DNA]</scope>
    <source>
        <strain evidence="6">UM1</strain>
    </source>
</reference>
<sequence length="562" mass="61738">MSHETRIIESLVARGRLKTDDIRRAEGLRQTPDVTPMLPLLERLGVLSEQDHARAAAEVMGLVLVDPAEAAESPPETLGDVATVSPRFLRQFQLVPVDEADGVVEVWAADPWHAPSLDALSLALSRPLSIKVAPRTAITALLARWYPEAEPANTDDEASTSADLEDVEHLKDLASEAPVIRIVNQILQRAVELRASDIHLEPFEREMALRYRIDGVLQEADAPPLSMAAAVMSRFKILARLNIAERRLPQDGRIQLRVQGRELDLRVSTVPTTHGESLVLRLLDRENVTLDLGDLGYTDVQRARFREALSQPHGIVLVTGPTGSGKTTTLYAALAQLNQPGVKIITVEDPVEYRMDGVNQIQVKPQIGLDFASALRAIVRQDPDIILVGEMRDIETARTAIQSALTGHLVLSTLHTNSAAGGLTRLRDMGIENYLVTSTVNALLAQRLVRRIEPTHAERYLASLEEIERFGLRRVQPEGDIYLWRPVPSVLSASGYLGRVAIVELLVMSDALRHAVMQDATLGQLEAIARSEGHASMAEDGIRKAMAGLTTLDEVLRVTQLD</sequence>
<dbReference type="EMBL" id="FTLW01000001">
    <property type="protein sequence ID" value="SIP95646.1"/>
    <property type="molecule type" value="Genomic_DNA"/>
</dbReference>
<dbReference type="FunFam" id="3.30.450.90:FF:000001">
    <property type="entry name" value="Type II secretion system ATPase GspE"/>
    <property type="match status" value="1"/>
</dbReference>
<dbReference type="Gene3D" id="3.40.50.300">
    <property type="entry name" value="P-loop containing nucleotide triphosphate hydrolases"/>
    <property type="match status" value="1"/>
</dbReference>
<dbReference type="Pfam" id="PF05157">
    <property type="entry name" value="MshEN"/>
    <property type="match status" value="1"/>
</dbReference>
<evidence type="ECO:0000256" key="3">
    <source>
        <dbReference type="ARBA" id="ARBA00022840"/>
    </source>
</evidence>
<comment type="similarity">
    <text evidence="1">Belongs to the GSP E family.</text>
</comment>
<organism evidence="5 6">
    <name type="scientific">Solilutibacter tolerans</name>
    <dbReference type="NCBI Taxonomy" id="1604334"/>
    <lineage>
        <taxon>Bacteria</taxon>
        <taxon>Pseudomonadati</taxon>
        <taxon>Pseudomonadota</taxon>
        <taxon>Gammaproteobacteria</taxon>
        <taxon>Lysobacterales</taxon>
        <taxon>Lysobacteraceae</taxon>
        <taxon>Solilutibacter</taxon>
    </lineage>
</organism>
<feature type="domain" description="Bacterial type II secretion system protein E" evidence="4">
    <location>
        <begin position="379"/>
        <end position="393"/>
    </location>
</feature>
<evidence type="ECO:0000313" key="5">
    <source>
        <dbReference type="EMBL" id="SIP95646.1"/>
    </source>
</evidence>
<keyword evidence="6" id="KW-1185">Reference proteome</keyword>
<dbReference type="Gene3D" id="3.30.300.160">
    <property type="entry name" value="Type II secretion system, protein E, N-terminal domain"/>
    <property type="match status" value="1"/>
</dbReference>
<dbReference type="InterPro" id="IPR001482">
    <property type="entry name" value="T2SS/T4SS_dom"/>
</dbReference>
<dbReference type="Gene3D" id="3.30.450.90">
    <property type="match status" value="1"/>
</dbReference>
<dbReference type="InterPro" id="IPR027417">
    <property type="entry name" value="P-loop_NTPase"/>
</dbReference>
<dbReference type="InterPro" id="IPR007831">
    <property type="entry name" value="T2SS_GspE_N"/>
</dbReference>
<dbReference type="STRING" id="1604334.SAMN05421546_0383"/>
<evidence type="ECO:0000256" key="2">
    <source>
        <dbReference type="ARBA" id="ARBA00022741"/>
    </source>
</evidence>
<dbReference type="AlphaFoldDB" id="A0A1N6NUI4"/>
<dbReference type="PROSITE" id="PS00662">
    <property type="entry name" value="T2SP_E"/>
    <property type="match status" value="1"/>
</dbReference>
<dbReference type="PANTHER" id="PTHR30258:SF2">
    <property type="entry name" value="COMG OPERON PROTEIN 1"/>
    <property type="match status" value="1"/>
</dbReference>
<dbReference type="InterPro" id="IPR037257">
    <property type="entry name" value="T2SS_E_N_sf"/>
</dbReference>
<dbReference type="CDD" id="cd01129">
    <property type="entry name" value="PulE-GspE-like"/>
    <property type="match status" value="1"/>
</dbReference>
<dbReference type="PANTHER" id="PTHR30258">
    <property type="entry name" value="TYPE II SECRETION SYSTEM PROTEIN GSPE-RELATED"/>
    <property type="match status" value="1"/>
</dbReference>
<evidence type="ECO:0000256" key="1">
    <source>
        <dbReference type="ARBA" id="ARBA00006611"/>
    </source>
</evidence>